<dbReference type="GO" id="GO:0004029">
    <property type="term" value="F:aldehyde dehydrogenase (NAD+) activity"/>
    <property type="evidence" value="ECO:0007669"/>
    <property type="project" value="TreeGrafter"/>
</dbReference>
<evidence type="ECO:0000256" key="1">
    <source>
        <dbReference type="ARBA" id="ARBA00009986"/>
    </source>
</evidence>
<dbReference type="InterPro" id="IPR016161">
    <property type="entry name" value="Ald_DH/histidinol_DH"/>
</dbReference>
<gene>
    <name evidence="9" type="ORF">BDV98DRAFT_577770</name>
</gene>
<dbReference type="CDD" id="cd07135">
    <property type="entry name" value="ALDH_F14-YMR110C"/>
    <property type="match status" value="1"/>
</dbReference>
<feature type="active site" evidence="5 6">
    <location>
        <position position="219"/>
    </location>
</feature>
<organism evidence="9 10">
    <name type="scientific">Pterulicium gracile</name>
    <dbReference type="NCBI Taxonomy" id="1884261"/>
    <lineage>
        <taxon>Eukaryota</taxon>
        <taxon>Fungi</taxon>
        <taxon>Dikarya</taxon>
        <taxon>Basidiomycota</taxon>
        <taxon>Agaricomycotina</taxon>
        <taxon>Agaricomycetes</taxon>
        <taxon>Agaricomycetidae</taxon>
        <taxon>Agaricales</taxon>
        <taxon>Pleurotineae</taxon>
        <taxon>Pterulaceae</taxon>
        <taxon>Pterulicium</taxon>
    </lineage>
</organism>
<dbReference type="InterPro" id="IPR029510">
    <property type="entry name" value="Ald_DH_CS_GLU"/>
</dbReference>
<dbReference type="GO" id="GO:0005737">
    <property type="term" value="C:cytoplasm"/>
    <property type="evidence" value="ECO:0007669"/>
    <property type="project" value="TreeGrafter"/>
</dbReference>
<name>A0A5C3QAD5_9AGAR</name>
<dbReference type="PROSITE" id="PS00687">
    <property type="entry name" value="ALDEHYDE_DEHYDR_GLU"/>
    <property type="match status" value="1"/>
</dbReference>
<feature type="domain" description="Aldehyde dehydrogenase" evidence="8">
    <location>
        <begin position="11"/>
        <end position="436"/>
    </location>
</feature>
<accession>A0A5C3QAD5</accession>
<reference evidence="9 10" key="1">
    <citation type="journal article" date="2019" name="Nat. Ecol. Evol.">
        <title>Megaphylogeny resolves global patterns of mushroom evolution.</title>
        <authorList>
            <person name="Varga T."/>
            <person name="Krizsan K."/>
            <person name="Foldi C."/>
            <person name="Dima B."/>
            <person name="Sanchez-Garcia M."/>
            <person name="Sanchez-Ramirez S."/>
            <person name="Szollosi G.J."/>
            <person name="Szarkandi J.G."/>
            <person name="Papp V."/>
            <person name="Albert L."/>
            <person name="Andreopoulos W."/>
            <person name="Angelini C."/>
            <person name="Antonin V."/>
            <person name="Barry K.W."/>
            <person name="Bougher N.L."/>
            <person name="Buchanan P."/>
            <person name="Buyck B."/>
            <person name="Bense V."/>
            <person name="Catcheside P."/>
            <person name="Chovatia M."/>
            <person name="Cooper J."/>
            <person name="Damon W."/>
            <person name="Desjardin D."/>
            <person name="Finy P."/>
            <person name="Geml J."/>
            <person name="Haridas S."/>
            <person name="Hughes K."/>
            <person name="Justo A."/>
            <person name="Karasinski D."/>
            <person name="Kautmanova I."/>
            <person name="Kiss B."/>
            <person name="Kocsube S."/>
            <person name="Kotiranta H."/>
            <person name="LaButti K.M."/>
            <person name="Lechner B.E."/>
            <person name="Liimatainen K."/>
            <person name="Lipzen A."/>
            <person name="Lukacs Z."/>
            <person name="Mihaltcheva S."/>
            <person name="Morgado L.N."/>
            <person name="Niskanen T."/>
            <person name="Noordeloos M.E."/>
            <person name="Ohm R.A."/>
            <person name="Ortiz-Santana B."/>
            <person name="Ovrebo C."/>
            <person name="Racz N."/>
            <person name="Riley R."/>
            <person name="Savchenko A."/>
            <person name="Shiryaev A."/>
            <person name="Soop K."/>
            <person name="Spirin V."/>
            <person name="Szebenyi C."/>
            <person name="Tomsovsky M."/>
            <person name="Tulloss R.E."/>
            <person name="Uehling J."/>
            <person name="Grigoriev I.V."/>
            <person name="Vagvolgyi C."/>
            <person name="Papp T."/>
            <person name="Martin F.M."/>
            <person name="Miettinen O."/>
            <person name="Hibbett D.S."/>
            <person name="Nagy L.G."/>
        </authorList>
    </citation>
    <scope>NUCLEOTIDE SEQUENCE [LARGE SCALE GENOMIC DNA]</scope>
    <source>
        <strain evidence="9 10">CBS 309.79</strain>
    </source>
</reference>
<evidence type="ECO:0000256" key="5">
    <source>
        <dbReference type="PIRSR" id="PIRSR036492-1"/>
    </source>
</evidence>
<dbReference type="PANTHER" id="PTHR43570:SF16">
    <property type="entry name" value="ALDEHYDE DEHYDROGENASE TYPE III, ISOFORM Q"/>
    <property type="match status" value="1"/>
</dbReference>
<dbReference type="InterPro" id="IPR015590">
    <property type="entry name" value="Aldehyde_DH_dom"/>
</dbReference>
<dbReference type="Gene3D" id="3.40.309.10">
    <property type="entry name" value="Aldehyde Dehydrogenase, Chain A, domain 2"/>
    <property type="match status" value="1"/>
</dbReference>
<evidence type="ECO:0000256" key="3">
    <source>
        <dbReference type="ARBA" id="ARBA00023027"/>
    </source>
</evidence>
<dbReference type="AlphaFoldDB" id="A0A5C3QAD5"/>
<dbReference type="Pfam" id="PF00171">
    <property type="entry name" value="Aldedh"/>
    <property type="match status" value="1"/>
</dbReference>
<keyword evidence="10" id="KW-1185">Reference proteome</keyword>
<dbReference type="SUPFAM" id="SSF53720">
    <property type="entry name" value="ALDH-like"/>
    <property type="match status" value="1"/>
</dbReference>
<dbReference type="EMBL" id="ML178886">
    <property type="protein sequence ID" value="TFK95423.1"/>
    <property type="molecule type" value="Genomic_DNA"/>
</dbReference>
<evidence type="ECO:0000256" key="2">
    <source>
        <dbReference type="ARBA" id="ARBA00023002"/>
    </source>
</evidence>
<dbReference type="Proteomes" id="UP000305067">
    <property type="component" value="Unassembled WGS sequence"/>
</dbReference>
<dbReference type="FunFam" id="3.40.605.10:FF:000004">
    <property type="entry name" value="Aldehyde dehydrogenase"/>
    <property type="match status" value="1"/>
</dbReference>
<protein>
    <recommendedName>
        <fullName evidence="4">Aldehyde dehydrogenase</fullName>
    </recommendedName>
</protein>
<dbReference type="InterPro" id="IPR012394">
    <property type="entry name" value="Aldehyde_DH_NAD(P)"/>
</dbReference>
<dbReference type="PANTHER" id="PTHR43570">
    <property type="entry name" value="ALDEHYDE DEHYDROGENASE"/>
    <property type="match status" value="1"/>
</dbReference>
<sequence length="531" mass="58441">MTTTLQYTPLADIPKIHEELRAGFYSGKLKSLSYRRYQLLQLAYAFQENIEAFNNALYADLARPPLESDLAELGAILNEIKYVLDNFESWAKTEKAPFNIKYAAMKPIIRKEAKGVVLIITPFNYPLFLAIAPVAGAIAAGNTVLLKASEQTPASSSLMAQMLHKYLDPDVIRVVNGAVPETTKLLELRWDHILYTGGEKVGRIVATAAAKHTTPVTLELGGKSPVFIDPSCDLVSTTKRLLWGKYVNAGQTCVSPDYVMVPEHFKDTFLKVLKETYNEFFANVSPSNFTHLISSNAYDRISSMITSSHGSIVAGGMKGADQAQKFIPPTVVENVRADDSLMSDEIFGPILPIMTVKDVDEAIRFVNERPHPLALYVFATDNAVKKKVMDNTQSGGVLMNEILIHIGIPGIPFGGVGNSGYGAYTGKYTFDMFTHFRCSIDAPSWIDKLLSARFPPYSDKKRQALTRLAPKFPPKPKGPPTAQEIQASLAGKGGKIKWSSWFVLAAFVALLSKNYERVPTLAGLIARIRAL</sequence>
<dbReference type="STRING" id="1884261.A0A5C3QAD5"/>
<dbReference type="GO" id="GO:0006081">
    <property type="term" value="P:aldehyde metabolic process"/>
    <property type="evidence" value="ECO:0007669"/>
    <property type="project" value="InterPro"/>
</dbReference>
<evidence type="ECO:0000313" key="9">
    <source>
        <dbReference type="EMBL" id="TFK95423.1"/>
    </source>
</evidence>
<dbReference type="Gene3D" id="3.40.605.10">
    <property type="entry name" value="Aldehyde Dehydrogenase, Chain A, domain 1"/>
    <property type="match status" value="1"/>
</dbReference>
<evidence type="ECO:0000259" key="8">
    <source>
        <dbReference type="Pfam" id="PF00171"/>
    </source>
</evidence>
<evidence type="ECO:0000256" key="4">
    <source>
        <dbReference type="PIRNR" id="PIRNR036492"/>
    </source>
</evidence>
<keyword evidence="2 4" id="KW-0560">Oxidoreductase</keyword>
<evidence type="ECO:0000256" key="6">
    <source>
        <dbReference type="PROSITE-ProRule" id="PRU10007"/>
    </source>
</evidence>
<comment type="similarity">
    <text evidence="1 4 7">Belongs to the aldehyde dehydrogenase family.</text>
</comment>
<feature type="active site" evidence="5">
    <location>
        <position position="253"/>
    </location>
</feature>
<proteinExistence type="inferred from homology"/>
<dbReference type="FunFam" id="3.40.309.10:FF:000025">
    <property type="entry name" value="Aldehyde dehydrogenase"/>
    <property type="match status" value="1"/>
</dbReference>
<dbReference type="InterPro" id="IPR016163">
    <property type="entry name" value="Ald_DH_C"/>
</dbReference>
<evidence type="ECO:0000256" key="7">
    <source>
        <dbReference type="RuleBase" id="RU003345"/>
    </source>
</evidence>
<dbReference type="OrthoDB" id="440325at2759"/>
<evidence type="ECO:0000313" key="10">
    <source>
        <dbReference type="Proteomes" id="UP000305067"/>
    </source>
</evidence>
<dbReference type="InterPro" id="IPR016162">
    <property type="entry name" value="Ald_DH_N"/>
</dbReference>
<keyword evidence="3" id="KW-0520">NAD</keyword>
<dbReference type="PIRSF" id="PIRSF036492">
    <property type="entry name" value="ALDH"/>
    <property type="match status" value="1"/>
</dbReference>